<feature type="signal peptide" evidence="1">
    <location>
        <begin position="1"/>
        <end position="26"/>
    </location>
</feature>
<evidence type="ECO:0000313" key="3">
    <source>
        <dbReference type="Proteomes" id="UP000094094"/>
    </source>
</evidence>
<proteinExistence type="predicted"/>
<dbReference type="RefSeq" id="WP_069570202.1">
    <property type="nucleotide sequence ID" value="NZ_CP017157.1"/>
</dbReference>
<keyword evidence="1" id="KW-0732">Signal</keyword>
<protein>
    <submittedName>
        <fullName evidence="2">Uncharacterized protein</fullName>
    </submittedName>
</protein>
<feature type="chain" id="PRO_5009101078" evidence="1">
    <location>
        <begin position="27"/>
        <end position="136"/>
    </location>
</feature>
<gene>
    <name evidence="2" type="ORF">SL103_19155</name>
</gene>
<evidence type="ECO:0000256" key="1">
    <source>
        <dbReference type="SAM" id="SignalP"/>
    </source>
</evidence>
<accession>A0A1D7VMT7</accession>
<reference evidence="2 3" key="1">
    <citation type="submission" date="2016-09" db="EMBL/GenBank/DDBJ databases">
        <title>Complete genome sequencing of Streptomyces lydicus 103 and metabolic pathways analysis of antibiotic biosynthesis.</title>
        <authorList>
            <person name="Jia N."/>
            <person name="Ding M.-Z."/>
            <person name="Gao F."/>
            <person name="Yuan Y.-J."/>
        </authorList>
    </citation>
    <scope>NUCLEOTIDE SEQUENCE [LARGE SCALE GENOMIC DNA]</scope>
    <source>
        <strain evidence="2 3">103</strain>
    </source>
</reference>
<dbReference type="OrthoDB" id="4250829at2"/>
<keyword evidence="3" id="KW-1185">Reference proteome</keyword>
<dbReference type="KEGG" id="slc:SL103_19155"/>
<dbReference type="EMBL" id="CP017157">
    <property type="protein sequence ID" value="AOP48066.1"/>
    <property type="molecule type" value="Genomic_DNA"/>
</dbReference>
<dbReference type="Proteomes" id="UP000094094">
    <property type="component" value="Chromosome"/>
</dbReference>
<sequence length="136" mass="14602">MNLRKAAVAAAGVLGMAVPAAVPAQAAPASPSACQVVAFGHTLPIACGSNTLAADWNGDHRTDEVFAATLPNHYIYRLSATSNGPVRVSNGRADSMLKWEIRPSGQRRVYAVTATQHVYYSYYGSSGWSEWYLYHA</sequence>
<name>A0A1D7VMT7_9ACTN</name>
<evidence type="ECO:0000313" key="2">
    <source>
        <dbReference type="EMBL" id="AOP48066.1"/>
    </source>
</evidence>
<dbReference type="AlphaFoldDB" id="A0A1D7VMT7"/>
<organism evidence="2 3">
    <name type="scientific">Streptomyces lydicus</name>
    <dbReference type="NCBI Taxonomy" id="47763"/>
    <lineage>
        <taxon>Bacteria</taxon>
        <taxon>Bacillati</taxon>
        <taxon>Actinomycetota</taxon>
        <taxon>Actinomycetes</taxon>
        <taxon>Kitasatosporales</taxon>
        <taxon>Streptomycetaceae</taxon>
        <taxon>Streptomyces</taxon>
    </lineage>
</organism>